<dbReference type="SUPFAM" id="SSF82171">
    <property type="entry name" value="DPP6 N-terminal domain-like"/>
    <property type="match status" value="1"/>
</dbReference>
<name>A0A2A4XIT0_9GAMM</name>
<dbReference type="Gene3D" id="2.120.10.30">
    <property type="entry name" value="TolB, C-terminal domain"/>
    <property type="match status" value="1"/>
</dbReference>
<dbReference type="AlphaFoldDB" id="A0A2A4XIT0"/>
<proteinExistence type="inferred from homology"/>
<comment type="caution">
    <text evidence="2">The sequence shown here is derived from an EMBL/GenBank/DDBJ whole genome shotgun (WGS) entry which is preliminary data.</text>
</comment>
<comment type="similarity">
    <text evidence="1">Belongs to the TolB family.</text>
</comment>
<dbReference type="PANTHER" id="PTHR36842">
    <property type="entry name" value="PROTEIN TOLB HOMOLOG"/>
    <property type="match status" value="1"/>
</dbReference>
<evidence type="ECO:0000256" key="1">
    <source>
        <dbReference type="ARBA" id="ARBA00009820"/>
    </source>
</evidence>
<dbReference type="NCBIfam" id="NF038032">
    <property type="entry name" value="CehA_McbA_metalo"/>
    <property type="match status" value="1"/>
</dbReference>
<dbReference type="InterPro" id="IPR011659">
    <property type="entry name" value="WD40"/>
</dbReference>
<evidence type="ECO:0000313" key="2">
    <source>
        <dbReference type="EMBL" id="PCI82416.1"/>
    </source>
</evidence>
<dbReference type="Gene3D" id="3.20.20.140">
    <property type="entry name" value="Metal-dependent hydrolases"/>
    <property type="match status" value="1"/>
</dbReference>
<dbReference type="InterPro" id="IPR011042">
    <property type="entry name" value="6-blade_b-propeller_TolB-like"/>
</dbReference>
<evidence type="ECO:0000313" key="3">
    <source>
        <dbReference type="Proteomes" id="UP000218767"/>
    </source>
</evidence>
<sequence>MKPIRLVSLVLFIAVSFLSVELTAQTRFYPAARSGGNYMHNFYFPPSPSATPWAPDWSPDGEWIAVAMQGSIWKVDPQSGGAYELTYNDAYHSSPDWSPDGKWIIYTADYEHQRIQLEILNLDTGESLKLTDDQAIYTDPVFSPDGSKVAYVSTNPSGYFNVYVRAISDGQWVGEPIAVSRDNEYGSNRLYFGSGDMHITPAWLPDGNELLIVSNRNVPLGSGNVLRVPAVEDGILRATTVLAEQTLYRTRPDVSIDGRRFVYTSTSGSADQFNNLYVQPTQGGEPYKMTFFQHDAFHPRWSPDGEWIAFISNEGGLPQLQLLETYGGKLIRVAMSELHFKRPMGYLKVRVVDSSGDATHNRVHLQASDGKFYAPNDAYARAGTRGDQIFHNAGEFELTLPIGEASLNIVKGFEYLPQSIEVEVEEGEVAQLTVELQQMTDMGAKGWYSASTHVHANYGGNLHNTLENLMMMSRSEDQDLVLEQVANKDNRILDYQFFVPGGGQHPISEKDQIVVVGQEYRPPFYGHVFMFGMREHLISPFVTGYEGTAVESLYPSNTDMLRKAQAQGAITGYVHPYLGEEDPLQGNLGGGKGFMVDAALGTADALEWSDSATSGFYPLYAVWNNGLRVTATGGEDSISSLHRSKLIGSYRTYVYTGNLGLDMNAWFTGLKRGRAFVSSGPLLEMQVGMALPGDTVQLPASGGEVTISGRLRSITELEEVALVCNGELVQAFPLRRNRNSLDISFEHSIERSGWCHLRTEGERDQRFPLDVGYAQAFTNPIWFQVGDQPIRNPQSVDYAIRWIDKLQVLADAWPGWRSETEKAHVFAQFEEAREVYRSKLN</sequence>
<dbReference type="Gene3D" id="2.130.10.10">
    <property type="entry name" value="YVTN repeat-like/Quinoprotein amine dehydrogenase"/>
    <property type="match status" value="1"/>
</dbReference>
<dbReference type="InterPro" id="IPR015943">
    <property type="entry name" value="WD40/YVTN_repeat-like_dom_sf"/>
</dbReference>
<dbReference type="Pfam" id="PF07676">
    <property type="entry name" value="PD40"/>
    <property type="match status" value="4"/>
</dbReference>
<dbReference type="EMBL" id="NVUL01000001">
    <property type="protein sequence ID" value="PCI82416.1"/>
    <property type="molecule type" value="Genomic_DNA"/>
</dbReference>
<reference evidence="3" key="1">
    <citation type="submission" date="2017-08" db="EMBL/GenBank/DDBJ databases">
        <title>A dynamic microbial community with high functional redundancy inhabits the cold, oxic subseafloor aquifer.</title>
        <authorList>
            <person name="Tully B.J."/>
            <person name="Wheat C.G."/>
            <person name="Glazer B.T."/>
            <person name="Huber J.A."/>
        </authorList>
    </citation>
    <scope>NUCLEOTIDE SEQUENCE [LARGE SCALE GENOMIC DNA]</scope>
</reference>
<organism evidence="2 3">
    <name type="scientific">SAR86 cluster bacterium</name>
    <dbReference type="NCBI Taxonomy" id="2030880"/>
    <lineage>
        <taxon>Bacteria</taxon>
        <taxon>Pseudomonadati</taxon>
        <taxon>Pseudomonadota</taxon>
        <taxon>Gammaproteobacteria</taxon>
        <taxon>SAR86 cluster</taxon>
    </lineage>
</organism>
<dbReference type="Proteomes" id="UP000218767">
    <property type="component" value="Unassembled WGS sequence"/>
</dbReference>
<gene>
    <name evidence="2" type="ORF">COB20_00070</name>
</gene>
<accession>A0A2A4XIT0</accession>
<protein>
    <submittedName>
        <fullName evidence="2">Uncharacterized protein</fullName>
    </submittedName>
</protein>
<dbReference type="PANTHER" id="PTHR36842:SF1">
    <property type="entry name" value="PROTEIN TOLB"/>
    <property type="match status" value="1"/>
</dbReference>